<keyword evidence="1 4" id="KW-0808">Transferase</keyword>
<feature type="domain" description="N-acetyltransferase" evidence="3">
    <location>
        <begin position="1"/>
        <end position="166"/>
    </location>
</feature>
<dbReference type="Gene3D" id="3.40.630.30">
    <property type="match status" value="1"/>
</dbReference>
<protein>
    <submittedName>
        <fullName evidence="4">GNAT family N-acetyltransferase</fullName>
    </submittedName>
</protein>
<dbReference type="InterPro" id="IPR016181">
    <property type="entry name" value="Acyl_CoA_acyltransferase"/>
</dbReference>
<dbReference type="CDD" id="cd04301">
    <property type="entry name" value="NAT_SF"/>
    <property type="match status" value="1"/>
</dbReference>
<keyword evidence="2" id="KW-0012">Acyltransferase</keyword>
<sequence length="166" mass="18903">MKIRIVTPNEAEAYNILRLEALLDTPDAFAVLYEDALNKPIEKTRSQLASEHSVTFGAYDADKLIGNMTLARNTVPKMNHRASIVAVYVSPAYRGTGAADDLMEKLMEYAETWEGLEQLDLMVASHNLRAKNFYLRYGFEKYGTEIHAMKTGDRYIDEELMVKFIK</sequence>
<dbReference type="RefSeq" id="WP_112222611.1">
    <property type="nucleotide sequence ID" value="NZ_CP196859.1"/>
</dbReference>
<dbReference type="EMBL" id="QLZR01000002">
    <property type="protein sequence ID" value="RAZ79055.1"/>
    <property type="molecule type" value="Genomic_DNA"/>
</dbReference>
<dbReference type="PANTHER" id="PTHR43877">
    <property type="entry name" value="AMINOALKYLPHOSPHONATE N-ACETYLTRANSFERASE-RELATED-RELATED"/>
    <property type="match status" value="1"/>
</dbReference>
<evidence type="ECO:0000313" key="4">
    <source>
        <dbReference type="EMBL" id="RAZ79055.1"/>
    </source>
</evidence>
<name>A0A365L1I3_9BACL</name>
<dbReference type="Proteomes" id="UP000251002">
    <property type="component" value="Unassembled WGS sequence"/>
</dbReference>
<evidence type="ECO:0000313" key="5">
    <source>
        <dbReference type="Proteomes" id="UP000251002"/>
    </source>
</evidence>
<proteinExistence type="predicted"/>
<dbReference type="AlphaFoldDB" id="A0A365L1I3"/>
<accession>A0A365L1I3</accession>
<gene>
    <name evidence="4" type="ORF">DP120_05415</name>
</gene>
<dbReference type="SUPFAM" id="SSF55729">
    <property type="entry name" value="Acyl-CoA N-acyltransferases (Nat)"/>
    <property type="match status" value="1"/>
</dbReference>
<evidence type="ECO:0000259" key="3">
    <source>
        <dbReference type="PROSITE" id="PS51186"/>
    </source>
</evidence>
<dbReference type="InterPro" id="IPR000182">
    <property type="entry name" value="GNAT_dom"/>
</dbReference>
<keyword evidence="5" id="KW-1185">Reference proteome</keyword>
<dbReference type="PANTHER" id="PTHR43877:SF2">
    <property type="entry name" value="AMINOALKYLPHOSPHONATE N-ACETYLTRANSFERASE-RELATED"/>
    <property type="match status" value="1"/>
</dbReference>
<dbReference type="Pfam" id="PF00583">
    <property type="entry name" value="Acetyltransf_1"/>
    <property type="match status" value="1"/>
</dbReference>
<evidence type="ECO:0000256" key="1">
    <source>
        <dbReference type="ARBA" id="ARBA00022679"/>
    </source>
</evidence>
<organism evidence="4 5">
    <name type="scientific">Planococcus halotolerans</name>
    <dbReference type="NCBI Taxonomy" id="2233542"/>
    <lineage>
        <taxon>Bacteria</taxon>
        <taxon>Bacillati</taxon>
        <taxon>Bacillota</taxon>
        <taxon>Bacilli</taxon>
        <taxon>Bacillales</taxon>
        <taxon>Caryophanaceae</taxon>
        <taxon>Planococcus</taxon>
    </lineage>
</organism>
<dbReference type="InterPro" id="IPR050832">
    <property type="entry name" value="Bact_Acetyltransf"/>
</dbReference>
<evidence type="ECO:0000256" key="2">
    <source>
        <dbReference type="ARBA" id="ARBA00023315"/>
    </source>
</evidence>
<reference evidence="4 5" key="1">
    <citation type="submission" date="2018-06" db="EMBL/GenBank/DDBJ databases">
        <title>The draft genome sequences of strains SCU63 and S1.</title>
        <authorList>
            <person name="Gan L."/>
        </authorList>
    </citation>
    <scope>NUCLEOTIDE SEQUENCE [LARGE SCALE GENOMIC DNA]</scope>
    <source>
        <strain evidence="4 5">SCU63</strain>
    </source>
</reference>
<dbReference type="PROSITE" id="PS51186">
    <property type="entry name" value="GNAT"/>
    <property type="match status" value="1"/>
</dbReference>
<comment type="caution">
    <text evidence="4">The sequence shown here is derived from an EMBL/GenBank/DDBJ whole genome shotgun (WGS) entry which is preliminary data.</text>
</comment>
<dbReference type="GO" id="GO:0016747">
    <property type="term" value="F:acyltransferase activity, transferring groups other than amino-acyl groups"/>
    <property type="evidence" value="ECO:0007669"/>
    <property type="project" value="InterPro"/>
</dbReference>